<reference evidence="5" key="1">
    <citation type="submission" date="2018-05" db="EMBL/GenBank/DDBJ databases">
        <authorList>
            <person name="Li Y."/>
        </authorList>
    </citation>
    <scope>NUCLEOTIDE SEQUENCE [LARGE SCALE GENOMIC DNA]</scope>
    <source>
        <strain evidence="5">sk1b4</strain>
    </source>
</reference>
<dbReference type="RefSeq" id="WP_109092423.1">
    <property type="nucleotide sequence ID" value="NZ_QETB01000001.1"/>
</dbReference>
<evidence type="ECO:0000313" key="4">
    <source>
        <dbReference type="EMBL" id="PWF26922.1"/>
    </source>
</evidence>
<evidence type="ECO:0000313" key="5">
    <source>
        <dbReference type="Proteomes" id="UP000245283"/>
    </source>
</evidence>
<evidence type="ECO:0000259" key="3">
    <source>
        <dbReference type="PROSITE" id="PS50006"/>
    </source>
</evidence>
<dbReference type="PANTHER" id="PTHR23308">
    <property type="entry name" value="NUCLEAR INHIBITOR OF PROTEIN PHOSPHATASE-1"/>
    <property type="match status" value="1"/>
</dbReference>
<dbReference type="InterPro" id="IPR000253">
    <property type="entry name" value="FHA_dom"/>
</dbReference>
<comment type="caution">
    <text evidence="4">The sequence shown here is derived from an EMBL/GenBank/DDBJ whole genome shotgun (WGS) entry which is preliminary data.</text>
</comment>
<dbReference type="InterPro" id="IPR050923">
    <property type="entry name" value="Cell_Proc_Reg/RNA_Proc"/>
</dbReference>
<dbReference type="PROSITE" id="PS50006">
    <property type="entry name" value="FHA_DOMAIN"/>
    <property type="match status" value="1"/>
</dbReference>
<dbReference type="SUPFAM" id="SSF49879">
    <property type="entry name" value="SMAD/FHA domain"/>
    <property type="match status" value="1"/>
</dbReference>
<keyword evidence="1" id="KW-0597">Phosphoprotein</keyword>
<dbReference type="InterPro" id="IPR008984">
    <property type="entry name" value="SMAD_FHA_dom_sf"/>
</dbReference>
<gene>
    <name evidence="4" type="ORF">DD236_00450</name>
</gene>
<sequence length="162" mass="17339">MSTLAVTLLRLGFLLLLWAFVMALVLTLRKDVYGTTIRERKPSRRSAPAPHPQPASPARPATPAPRRSLALAVTAGPLAGTTIPLSGAPLVIGRAADSALVLDDSYSSSRHARIYQDGGQWWVEDLNSTNGTYVSGQRISTPQQLQPGVPVVVGKTTMELRS</sequence>
<accession>A0A2V1K861</accession>
<dbReference type="AlphaFoldDB" id="A0A2V1K861"/>
<feature type="region of interest" description="Disordered" evidence="2">
    <location>
        <begin position="38"/>
        <end position="66"/>
    </location>
</feature>
<feature type="domain" description="FHA" evidence="3">
    <location>
        <begin position="90"/>
        <end position="139"/>
    </location>
</feature>
<organism evidence="4 5">
    <name type="scientific">Ancrocorticia populi</name>
    <dbReference type="NCBI Taxonomy" id="2175228"/>
    <lineage>
        <taxon>Bacteria</taxon>
        <taxon>Bacillati</taxon>
        <taxon>Actinomycetota</taxon>
        <taxon>Actinomycetes</taxon>
        <taxon>Actinomycetales</taxon>
        <taxon>Actinomycetaceae</taxon>
        <taxon>Ancrocorticia</taxon>
    </lineage>
</organism>
<keyword evidence="5" id="KW-1185">Reference proteome</keyword>
<evidence type="ECO:0000256" key="1">
    <source>
        <dbReference type="ARBA" id="ARBA00022553"/>
    </source>
</evidence>
<dbReference type="Pfam" id="PF00498">
    <property type="entry name" value="FHA"/>
    <property type="match status" value="1"/>
</dbReference>
<name>A0A2V1K861_9ACTO</name>
<dbReference type="SMART" id="SM00240">
    <property type="entry name" value="FHA"/>
    <property type="match status" value="1"/>
</dbReference>
<dbReference type="OrthoDB" id="277520at2"/>
<dbReference type="Proteomes" id="UP000245283">
    <property type="component" value="Unassembled WGS sequence"/>
</dbReference>
<proteinExistence type="predicted"/>
<feature type="compositionally biased region" description="Pro residues" evidence="2">
    <location>
        <begin position="49"/>
        <end position="63"/>
    </location>
</feature>
<dbReference type="EMBL" id="QETB01000001">
    <property type="protein sequence ID" value="PWF26922.1"/>
    <property type="molecule type" value="Genomic_DNA"/>
</dbReference>
<evidence type="ECO:0000256" key="2">
    <source>
        <dbReference type="SAM" id="MobiDB-lite"/>
    </source>
</evidence>
<dbReference type="Gene3D" id="2.60.200.20">
    <property type="match status" value="1"/>
</dbReference>
<protein>
    <recommendedName>
        <fullName evidence="3">FHA domain-containing protein</fullName>
    </recommendedName>
</protein>